<keyword evidence="14" id="KW-0067">ATP-binding</keyword>
<dbReference type="EMBL" id="PSQG01000021">
    <property type="protein sequence ID" value="RCH42522.1"/>
    <property type="molecule type" value="Genomic_DNA"/>
</dbReference>
<comment type="similarity">
    <text evidence="7">Belongs to the CobU/CobP family.</text>
</comment>
<evidence type="ECO:0000256" key="2">
    <source>
        <dbReference type="ARBA" id="ARBA00000711"/>
    </source>
</evidence>
<evidence type="ECO:0000256" key="11">
    <source>
        <dbReference type="ARBA" id="ARBA00022679"/>
    </source>
</evidence>
<proteinExistence type="inferred from homology"/>
<dbReference type="PANTHER" id="PTHR34848">
    <property type="match status" value="1"/>
</dbReference>
<comment type="catalytic activity">
    <reaction evidence="2">
        <text>adenosylcob(III)inamide phosphate + GTP + H(+) = adenosylcob(III)inamide-GDP + diphosphate</text>
        <dbReference type="Rhea" id="RHEA:22712"/>
        <dbReference type="ChEBI" id="CHEBI:15378"/>
        <dbReference type="ChEBI" id="CHEBI:33019"/>
        <dbReference type="ChEBI" id="CHEBI:37565"/>
        <dbReference type="ChEBI" id="CHEBI:58502"/>
        <dbReference type="ChEBI" id="CHEBI:60487"/>
        <dbReference type="EC" id="2.7.7.62"/>
    </reaction>
</comment>
<dbReference type="GO" id="GO:0008820">
    <property type="term" value="F:cobinamide phosphate guanylyltransferase activity"/>
    <property type="evidence" value="ECO:0007669"/>
    <property type="project" value="UniProtKB-EC"/>
</dbReference>
<comment type="pathway">
    <text evidence="5">Cofactor biosynthesis; adenosylcobalamin biosynthesis; adenosylcobalamin from cob(II)yrinate a,c-diamide: step 6/7.</text>
</comment>
<evidence type="ECO:0000256" key="16">
    <source>
        <dbReference type="ARBA" id="ARBA00029570"/>
    </source>
</evidence>
<comment type="function">
    <text evidence="4">Catalyzes ATP-dependent phosphorylation of adenosylcobinamide and addition of GMP to adenosylcobinamide phosphate.</text>
</comment>
<evidence type="ECO:0000256" key="14">
    <source>
        <dbReference type="ARBA" id="ARBA00022840"/>
    </source>
</evidence>
<comment type="pathway">
    <text evidence="6">Cofactor biosynthesis; adenosylcobalamin biosynthesis; adenosylcobalamin from cob(II)yrinate a,c-diamide: step 5/7.</text>
</comment>
<evidence type="ECO:0000256" key="10">
    <source>
        <dbReference type="ARBA" id="ARBA00022573"/>
    </source>
</evidence>
<comment type="caution">
    <text evidence="18">The sequence shown here is derived from an EMBL/GenBank/DDBJ whole genome shotgun (WGS) entry which is preliminary data.</text>
</comment>
<protein>
    <recommendedName>
        <fullName evidence="16">Adenosylcobinamide kinase</fullName>
        <ecNumber evidence="8">2.7.1.156</ecNumber>
        <ecNumber evidence="9">2.7.7.62</ecNumber>
    </recommendedName>
    <alternativeName>
        <fullName evidence="17">Adenosylcobinamide-phosphate guanylyltransferase</fullName>
    </alternativeName>
</protein>
<evidence type="ECO:0000256" key="7">
    <source>
        <dbReference type="ARBA" id="ARBA00007490"/>
    </source>
</evidence>
<dbReference type="AlphaFoldDB" id="A0A367FVN3"/>
<dbReference type="GO" id="GO:0005525">
    <property type="term" value="F:GTP binding"/>
    <property type="evidence" value="ECO:0007669"/>
    <property type="project" value="UniProtKB-KW"/>
</dbReference>
<sequence>MEMIIGGAYQGKAAYAKAQFPDVDWKFGGEITEEELLKAAGVLGFQEYIRKALKAGEDLTGLAEKLAQQDPDLILVSEEVGYGIVPADAFERQYREAVGRVCTALAAKSRRVTRVVCGIGTVLKDD</sequence>
<dbReference type="SUPFAM" id="SSF52540">
    <property type="entry name" value="P-loop containing nucleoside triphosphate hydrolases"/>
    <property type="match status" value="1"/>
</dbReference>
<accession>A0A367FVN3</accession>
<evidence type="ECO:0000256" key="15">
    <source>
        <dbReference type="ARBA" id="ARBA00023134"/>
    </source>
</evidence>
<name>A0A367FVN3_9FIRM</name>
<keyword evidence="15" id="KW-0342">GTP-binding</keyword>
<evidence type="ECO:0000256" key="13">
    <source>
        <dbReference type="ARBA" id="ARBA00022777"/>
    </source>
</evidence>
<evidence type="ECO:0000256" key="5">
    <source>
        <dbReference type="ARBA" id="ARBA00004692"/>
    </source>
</evidence>
<evidence type="ECO:0000313" key="18">
    <source>
        <dbReference type="EMBL" id="RCH42522.1"/>
    </source>
</evidence>
<dbReference type="GO" id="GO:0043752">
    <property type="term" value="F:adenosylcobinamide kinase activity"/>
    <property type="evidence" value="ECO:0007669"/>
    <property type="project" value="UniProtKB-EC"/>
</dbReference>
<keyword evidence="13 18" id="KW-0418">Kinase</keyword>
<dbReference type="RefSeq" id="WP_114002573.1">
    <property type="nucleotide sequence ID" value="NZ_PSQG01000021.1"/>
</dbReference>
<dbReference type="PANTHER" id="PTHR34848:SF1">
    <property type="entry name" value="BIFUNCTIONAL ADENOSYLCOBALAMIN BIOSYNTHESIS PROTEIN COBU"/>
    <property type="match status" value="1"/>
</dbReference>
<keyword evidence="12" id="KW-0547">Nucleotide-binding</keyword>
<dbReference type="Proteomes" id="UP000253208">
    <property type="component" value="Unassembled WGS sequence"/>
</dbReference>
<dbReference type="Pfam" id="PF02283">
    <property type="entry name" value="CobU"/>
    <property type="match status" value="1"/>
</dbReference>
<evidence type="ECO:0000313" key="19">
    <source>
        <dbReference type="Proteomes" id="UP000253208"/>
    </source>
</evidence>
<comment type="catalytic activity">
    <reaction evidence="3">
        <text>adenosylcob(III)inamide + GTP = adenosylcob(III)inamide phosphate + GDP + H(+)</text>
        <dbReference type="Rhea" id="RHEA:15765"/>
        <dbReference type="ChEBI" id="CHEBI:2480"/>
        <dbReference type="ChEBI" id="CHEBI:15378"/>
        <dbReference type="ChEBI" id="CHEBI:37565"/>
        <dbReference type="ChEBI" id="CHEBI:58189"/>
        <dbReference type="ChEBI" id="CHEBI:58502"/>
        <dbReference type="EC" id="2.7.1.156"/>
    </reaction>
</comment>
<evidence type="ECO:0000256" key="3">
    <source>
        <dbReference type="ARBA" id="ARBA00001522"/>
    </source>
</evidence>
<keyword evidence="11" id="KW-0808">Transferase</keyword>
<dbReference type="InterPro" id="IPR003203">
    <property type="entry name" value="CobU/CobP"/>
</dbReference>
<keyword evidence="10" id="KW-0169">Cobalamin biosynthesis</keyword>
<evidence type="ECO:0000256" key="17">
    <source>
        <dbReference type="ARBA" id="ARBA00030571"/>
    </source>
</evidence>
<organism evidence="18 19">
    <name type="scientific">Blautia obeum</name>
    <dbReference type="NCBI Taxonomy" id="40520"/>
    <lineage>
        <taxon>Bacteria</taxon>
        <taxon>Bacillati</taxon>
        <taxon>Bacillota</taxon>
        <taxon>Clostridia</taxon>
        <taxon>Lachnospirales</taxon>
        <taxon>Lachnospiraceae</taxon>
        <taxon>Blautia</taxon>
    </lineage>
</organism>
<dbReference type="GO" id="GO:0005524">
    <property type="term" value="F:ATP binding"/>
    <property type="evidence" value="ECO:0007669"/>
    <property type="project" value="UniProtKB-KW"/>
</dbReference>
<evidence type="ECO:0000256" key="12">
    <source>
        <dbReference type="ARBA" id="ARBA00022741"/>
    </source>
</evidence>
<gene>
    <name evidence="18" type="ORF">C4886_13870</name>
</gene>
<dbReference type="GO" id="GO:0009236">
    <property type="term" value="P:cobalamin biosynthetic process"/>
    <property type="evidence" value="ECO:0007669"/>
    <property type="project" value="UniProtKB-UniPathway"/>
</dbReference>
<evidence type="ECO:0000256" key="6">
    <source>
        <dbReference type="ARBA" id="ARBA00005159"/>
    </source>
</evidence>
<dbReference type="EC" id="2.7.1.156" evidence="8"/>
<dbReference type="Gene3D" id="3.40.50.300">
    <property type="entry name" value="P-loop containing nucleotide triphosphate hydrolases"/>
    <property type="match status" value="1"/>
</dbReference>
<evidence type="ECO:0000256" key="1">
    <source>
        <dbReference type="ARBA" id="ARBA00000312"/>
    </source>
</evidence>
<evidence type="ECO:0000256" key="8">
    <source>
        <dbReference type="ARBA" id="ARBA00012016"/>
    </source>
</evidence>
<dbReference type="UniPathway" id="UPA00148">
    <property type="reaction ID" value="UER00236"/>
</dbReference>
<reference evidence="18 19" key="1">
    <citation type="submission" date="2018-02" db="EMBL/GenBank/DDBJ databases">
        <title>Complete genome sequencing of Faecalibacterium prausnitzii strains isolated from the human gut.</title>
        <authorList>
            <person name="Fitzgerald B.C."/>
            <person name="Shkoporov A.N."/>
            <person name="Ross P.R."/>
            <person name="Hill C."/>
        </authorList>
    </citation>
    <scope>NUCLEOTIDE SEQUENCE [LARGE SCALE GENOMIC DNA]</scope>
    <source>
        <strain evidence="18 19">APC942/31-1</strain>
    </source>
</reference>
<evidence type="ECO:0000256" key="4">
    <source>
        <dbReference type="ARBA" id="ARBA00003889"/>
    </source>
</evidence>
<evidence type="ECO:0000256" key="9">
    <source>
        <dbReference type="ARBA" id="ARBA00012523"/>
    </source>
</evidence>
<comment type="catalytic activity">
    <reaction evidence="1">
        <text>adenosylcob(III)inamide + ATP = adenosylcob(III)inamide phosphate + ADP + H(+)</text>
        <dbReference type="Rhea" id="RHEA:15769"/>
        <dbReference type="ChEBI" id="CHEBI:2480"/>
        <dbReference type="ChEBI" id="CHEBI:15378"/>
        <dbReference type="ChEBI" id="CHEBI:30616"/>
        <dbReference type="ChEBI" id="CHEBI:58502"/>
        <dbReference type="ChEBI" id="CHEBI:456216"/>
        <dbReference type="EC" id="2.7.1.156"/>
    </reaction>
</comment>
<dbReference type="EC" id="2.7.7.62" evidence="9"/>
<dbReference type="InterPro" id="IPR027417">
    <property type="entry name" value="P-loop_NTPase"/>
</dbReference>